<organism evidence="2 3">
    <name type="scientific">Fasciolopsis buskii</name>
    <dbReference type="NCBI Taxonomy" id="27845"/>
    <lineage>
        <taxon>Eukaryota</taxon>
        <taxon>Metazoa</taxon>
        <taxon>Spiralia</taxon>
        <taxon>Lophotrochozoa</taxon>
        <taxon>Platyhelminthes</taxon>
        <taxon>Trematoda</taxon>
        <taxon>Digenea</taxon>
        <taxon>Plagiorchiida</taxon>
        <taxon>Echinostomata</taxon>
        <taxon>Echinostomatoidea</taxon>
        <taxon>Fasciolidae</taxon>
        <taxon>Fasciolopsis</taxon>
    </lineage>
</organism>
<reference evidence="2" key="1">
    <citation type="submission" date="2019-05" db="EMBL/GenBank/DDBJ databases">
        <title>Annotation for the trematode Fasciolopsis buski.</title>
        <authorList>
            <person name="Choi Y.-J."/>
        </authorList>
    </citation>
    <scope>NUCLEOTIDE SEQUENCE</scope>
    <source>
        <strain evidence="2">HT</strain>
        <tissue evidence="2">Whole worm</tissue>
    </source>
</reference>
<name>A0A8E0RVW5_9TREM</name>
<dbReference type="Proteomes" id="UP000728185">
    <property type="component" value="Unassembled WGS sequence"/>
</dbReference>
<dbReference type="AlphaFoldDB" id="A0A8E0RVW5"/>
<comment type="caution">
    <text evidence="2">The sequence shown here is derived from an EMBL/GenBank/DDBJ whole genome shotgun (WGS) entry which is preliminary data.</text>
</comment>
<dbReference type="InterPro" id="IPR019535">
    <property type="entry name" value="ICE2_C"/>
</dbReference>
<evidence type="ECO:0000259" key="1">
    <source>
        <dbReference type="Pfam" id="PF10505"/>
    </source>
</evidence>
<keyword evidence="3" id="KW-1185">Reference proteome</keyword>
<dbReference type="Pfam" id="PF10505">
    <property type="entry name" value="NARG2_C"/>
    <property type="match status" value="1"/>
</dbReference>
<evidence type="ECO:0000313" key="2">
    <source>
        <dbReference type="EMBL" id="KAA0194278.1"/>
    </source>
</evidence>
<evidence type="ECO:0000313" key="3">
    <source>
        <dbReference type="Proteomes" id="UP000728185"/>
    </source>
</evidence>
<protein>
    <recommendedName>
        <fullName evidence="1">Little elongation complex subunit 2 C-terminal domain-containing protein</fullName>
    </recommendedName>
</protein>
<gene>
    <name evidence="2" type="ORF">FBUS_10077</name>
</gene>
<dbReference type="EMBL" id="LUCM01004481">
    <property type="protein sequence ID" value="KAA0194278.1"/>
    <property type="molecule type" value="Genomic_DNA"/>
</dbReference>
<dbReference type="GO" id="GO:0008023">
    <property type="term" value="C:transcription elongation factor complex"/>
    <property type="evidence" value="ECO:0007669"/>
    <property type="project" value="InterPro"/>
</dbReference>
<feature type="domain" description="Little elongation complex subunit 2 C-terminal" evidence="1">
    <location>
        <begin position="86"/>
        <end position="154"/>
    </location>
</feature>
<proteinExistence type="predicted"/>
<dbReference type="OrthoDB" id="6286450at2759"/>
<sequence length="163" mass="18312">MYNIRAFYVSLFSAFSHYQSDVAPLLPVSIATVEINGTTVQVQYTNTVWAVGESCLACSRSSNAEVGPCPLWPSCDSLKLHWAQNESKLGKFQPVYLQIKPEYLGDWGCEVLSPFELAQAWLGSMLRDKADIVRVRVCADSGELVWLEYQSYDELLLSHPDLK</sequence>
<accession>A0A8E0RVW5</accession>